<dbReference type="SUPFAM" id="SSF160719">
    <property type="entry name" value="gpW/gp25-like"/>
    <property type="match status" value="1"/>
</dbReference>
<organism evidence="2 3">
    <name type="scientific">Paraburkholderia guartelaensis</name>
    <dbReference type="NCBI Taxonomy" id="2546446"/>
    <lineage>
        <taxon>Bacteria</taxon>
        <taxon>Pseudomonadati</taxon>
        <taxon>Pseudomonadota</taxon>
        <taxon>Betaproteobacteria</taxon>
        <taxon>Burkholderiales</taxon>
        <taxon>Burkholderiaceae</taxon>
        <taxon>Paraburkholderia</taxon>
    </lineage>
</organism>
<reference evidence="2 3" key="1">
    <citation type="submission" date="2019-03" db="EMBL/GenBank/DDBJ databases">
        <title>Paraburkholderia sp. isolated from native Mimosa gymnas in Guartela State Park, Brazil.</title>
        <authorList>
            <person name="Paulitsch F."/>
            <person name="Hungria M."/>
            <person name="Delamuta J.R.M."/>
            <person name="Ribeiro R.A."/>
            <person name="Dall'Agnol R."/>
            <person name="Silva J.S.B."/>
        </authorList>
    </citation>
    <scope>NUCLEOTIDE SEQUENCE [LARGE SCALE GENOMIC DNA]</scope>
    <source>
        <strain evidence="2 3">CNPSo 3008</strain>
    </source>
</reference>
<name>A0A4R5L4R1_9BURK</name>
<evidence type="ECO:0000313" key="2">
    <source>
        <dbReference type="EMBL" id="TDG03702.1"/>
    </source>
</evidence>
<accession>A0A4R5L4R1</accession>
<dbReference type="EMBL" id="SMOD01000037">
    <property type="protein sequence ID" value="TDG03702.1"/>
    <property type="molecule type" value="Genomic_DNA"/>
</dbReference>
<dbReference type="Pfam" id="PF04965">
    <property type="entry name" value="GPW_gp25"/>
    <property type="match status" value="1"/>
</dbReference>
<evidence type="ECO:0000313" key="3">
    <source>
        <dbReference type="Proteomes" id="UP000295606"/>
    </source>
</evidence>
<dbReference type="RefSeq" id="WP_133187969.1">
    <property type="nucleotide sequence ID" value="NZ_SMOD01000037.1"/>
</dbReference>
<sequence length="121" mass="13091">MKGMNASTGRSIVDLDHLYQSVAKILTTPLASCVKRRTFGSEIPDLVDAPFNGATRTRLYAAVATAIMKWEPRIVLTRVQLNTNDTTDDDDGAQVIDLEGYTTESGDAVRTSVNLNQTSAA</sequence>
<comment type="caution">
    <text evidence="2">The sequence shown here is derived from an EMBL/GenBank/DDBJ whole genome shotgun (WGS) entry which is preliminary data.</text>
</comment>
<dbReference type="InterPro" id="IPR007048">
    <property type="entry name" value="IraD/Gp25-like"/>
</dbReference>
<dbReference type="OrthoDB" id="9802846at2"/>
<proteinExistence type="predicted"/>
<dbReference type="AlphaFoldDB" id="A0A4R5L4R1"/>
<gene>
    <name evidence="2" type="ORF">E1N52_33530</name>
</gene>
<dbReference type="Gene3D" id="3.10.450.40">
    <property type="match status" value="1"/>
</dbReference>
<protein>
    <submittedName>
        <fullName evidence="2">Baseplate assembly protein</fullName>
    </submittedName>
</protein>
<dbReference type="Proteomes" id="UP000295606">
    <property type="component" value="Unassembled WGS sequence"/>
</dbReference>
<feature type="domain" description="IraD/Gp25-like" evidence="1">
    <location>
        <begin position="16"/>
        <end position="98"/>
    </location>
</feature>
<evidence type="ECO:0000259" key="1">
    <source>
        <dbReference type="Pfam" id="PF04965"/>
    </source>
</evidence>